<dbReference type="RefSeq" id="WP_018323776.1">
    <property type="nucleotide sequence ID" value="NZ_JACHBK010000001.1"/>
</dbReference>
<feature type="transmembrane region" description="Helical" evidence="1">
    <location>
        <begin position="72"/>
        <end position="99"/>
    </location>
</feature>
<accession>A0A7W8X4W9</accession>
<keyword evidence="3" id="KW-1185">Reference proteome</keyword>
<dbReference type="Pfam" id="PF09948">
    <property type="entry name" value="PpoB2"/>
    <property type="match status" value="1"/>
</dbReference>
<evidence type="ECO:0000313" key="2">
    <source>
        <dbReference type="EMBL" id="MBB5533510.1"/>
    </source>
</evidence>
<dbReference type="Proteomes" id="UP000585507">
    <property type="component" value="Unassembled WGS sequence"/>
</dbReference>
<feature type="transmembrane region" description="Helical" evidence="1">
    <location>
        <begin position="210"/>
        <end position="241"/>
    </location>
</feature>
<sequence>MPGITLDAVLKRDRIIIALSLAAITLLAWLYLLSLADMATSEKPMEPMDGMADMPGMAEAMLTPRAWRPGEAFLVFAMWSVMMVGMMLPSAAPMILLYARVGRHAASQGAPFAATGIFGGGYVAAWLLFALVATFGQWLLERALLLTPMMESASGLFSGMLLLFAGLYQWTPLKHACLSKCRAPVAFIQSEGGFRREPWGAFRMGLRHGLYCVGCCWPLMALLFVGGVMNILWIAGLAIFVLAEKVMPGGKRLSQVAGAILVAAGAWLMIRGLS</sequence>
<dbReference type="EMBL" id="JACHBK010000001">
    <property type="protein sequence ID" value="MBB5533510.1"/>
    <property type="molecule type" value="Genomic_DNA"/>
</dbReference>
<keyword evidence="1" id="KW-1133">Transmembrane helix</keyword>
<gene>
    <name evidence="2" type="ORF">GGD55_000171</name>
</gene>
<evidence type="ECO:0000313" key="3">
    <source>
        <dbReference type="Proteomes" id="UP000585507"/>
    </source>
</evidence>
<reference evidence="2 3" key="1">
    <citation type="submission" date="2020-08" db="EMBL/GenBank/DDBJ databases">
        <title>Genomic Encyclopedia of Type Strains, Phase IV (KMG-V): Genome sequencing to study the core and pangenomes of soil and plant-associated prokaryotes.</title>
        <authorList>
            <person name="Whitman W."/>
        </authorList>
    </citation>
    <scope>NUCLEOTIDE SEQUENCE [LARGE SCALE GENOMIC DNA]</scope>
    <source>
        <strain evidence="2 3">SEMIA 4084</strain>
    </source>
</reference>
<dbReference type="AlphaFoldDB" id="A0A7W8X4W9"/>
<dbReference type="InterPro" id="IPR018688">
    <property type="entry name" value="PpoB2-like"/>
</dbReference>
<keyword evidence="1" id="KW-0472">Membrane</keyword>
<feature type="transmembrane region" description="Helical" evidence="1">
    <location>
        <begin position="152"/>
        <end position="170"/>
    </location>
</feature>
<protein>
    <submittedName>
        <fullName evidence="2">Putative metal-binding membrane protein</fullName>
    </submittedName>
</protein>
<feature type="transmembrane region" description="Helical" evidence="1">
    <location>
        <begin position="111"/>
        <end position="140"/>
    </location>
</feature>
<organism evidence="2 3">
    <name type="scientific">Rhizobium giardinii</name>
    <dbReference type="NCBI Taxonomy" id="56731"/>
    <lineage>
        <taxon>Bacteria</taxon>
        <taxon>Pseudomonadati</taxon>
        <taxon>Pseudomonadota</taxon>
        <taxon>Alphaproteobacteria</taxon>
        <taxon>Hyphomicrobiales</taxon>
        <taxon>Rhizobiaceae</taxon>
        <taxon>Rhizobium/Agrobacterium group</taxon>
        <taxon>Rhizobium</taxon>
    </lineage>
</organism>
<evidence type="ECO:0000256" key="1">
    <source>
        <dbReference type="SAM" id="Phobius"/>
    </source>
</evidence>
<name>A0A7W8X4W9_9HYPH</name>
<feature type="transmembrane region" description="Helical" evidence="1">
    <location>
        <begin position="15"/>
        <end position="36"/>
    </location>
</feature>
<proteinExistence type="predicted"/>
<comment type="caution">
    <text evidence="2">The sequence shown here is derived from an EMBL/GenBank/DDBJ whole genome shotgun (WGS) entry which is preliminary data.</text>
</comment>
<feature type="transmembrane region" description="Helical" evidence="1">
    <location>
        <begin position="253"/>
        <end position="270"/>
    </location>
</feature>
<keyword evidence="1" id="KW-0812">Transmembrane</keyword>